<feature type="compositionally biased region" description="Polar residues" evidence="1">
    <location>
        <begin position="1"/>
        <end position="22"/>
    </location>
</feature>
<keyword evidence="3" id="KW-1185">Reference proteome</keyword>
<organism evidence="2 3">
    <name type="scientific">Lupinus luteus</name>
    <name type="common">European yellow lupine</name>
    <dbReference type="NCBI Taxonomy" id="3873"/>
    <lineage>
        <taxon>Eukaryota</taxon>
        <taxon>Viridiplantae</taxon>
        <taxon>Streptophyta</taxon>
        <taxon>Embryophyta</taxon>
        <taxon>Tracheophyta</taxon>
        <taxon>Spermatophyta</taxon>
        <taxon>Magnoliopsida</taxon>
        <taxon>eudicotyledons</taxon>
        <taxon>Gunneridae</taxon>
        <taxon>Pentapetalae</taxon>
        <taxon>rosids</taxon>
        <taxon>fabids</taxon>
        <taxon>Fabales</taxon>
        <taxon>Fabaceae</taxon>
        <taxon>Papilionoideae</taxon>
        <taxon>50 kb inversion clade</taxon>
        <taxon>genistoids sensu lato</taxon>
        <taxon>core genistoids</taxon>
        <taxon>Genisteae</taxon>
        <taxon>Lupinus</taxon>
    </lineage>
</organism>
<protein>
    <submittedName>
        <fullName evidence="2">Uncharacterized protein</fullName>
    </submittedName>
</protein>
<name>A0AAV1WAJ2_LUPLU</name>
<accession>A0AAV1WAJ2</accession>
<sequence length="66" mass="6939">MSEILNINGTEVGSVPTPTIPASGTHVASIEITSEAPSTKEGELDEVIATTQPLEFQLCKGPFRTP</sequence>
<proteinExistence type="predicted"/>
<dbReference type="EMBL" id="CAXHTB010000005">
    <property type="protein sequence ID" value="CAL0306390.1"/>
    <property type="molecule type" value="Genomic_DNA"/>
</dbReference>
<dbReference type="Proteomes" id="UP001497480">
    <property type="component" value="Unassembled WGS sequence"/>
</dbReference>
<evidence type="ECO:0000313" key="3">
    <source>
        <dbReference type="Proteomes" id="UP001497480"/>
    </source>
</evidence>
<dbReference type="AlphaFoldDB" id="A0AAV1WAJ2"/>
<feature type="region of interest" description="Disordered" evidence="1">
    <location>
        <begin position="1"/>
        <end position="23"/>
    </location>
</feature>
<reference evidence="2 3" key="1">
    <citation type="submission" date="2024-03" db="EMBL/GenBank/DDBJ databases">
        <authorList>
            <person name="Martinez-Hernandez J."/>
        </authorList>
    </citation>
    <scope>NUCLEOTIDE SEQUENCE [LARGE SCALE GENOMIC DNA]</scope>
</reference>
<evidence type="ECO:0000313" key="2">
    <source>
        <dbReference type="EMBL" id="CAL0306390.1"/>
    </source>
</evidence>
<evidence type="ECO:0000256" key="1">
    <source>
        <dbReference type="SAM" id="MobiDB-lite"/>
    </source>
</evidence>
<comment type="caution">
    <text evidence="2">The sequence shown here is derived from an EMBL/GenBank/DDBJ whole genome shotgun (WGS) entry which is preliminary data.</text>
</comment>
<gene>
    <name evidence="2" type="ORF">LLUT_LOCUS7450</name>
</gene>